<sequence length="381" mass="42368">MASSPPRLPNELCDTIIQDLHSEPKSLSNCALVCHAWTPTAQRSLFSKLSIHERNCRQIVERLTSTTIPHIAAHVKHLYVHLWGDLRSNINRSTADRTPILDLLLSHISQFTNVEELTLDGCRAFTNLNWDVTWTDLLAGALPSISRLTVSYLDFEDLPHLVDLVTAFPQLTQLNVDDIDIVAASHEYTNEDQEPYDGPKIPPPLLKTFAYSSGNFASGGGPFLRWLAAGPQTFSTLHLELDAEAGDVNAGVELVGAAGDNLETLFLTFDDQWQMWEGLEFSENSSLRSLTLGYLSASLVDVLQSVKSPLKHLTLRNIDELDEGLWPRLIETLMGPSFALLARVNFCVAFASAEDLRNNVAKDYPEFFKKGIAFFASNRDS</sequence>
<dbReference type="SUPFAM" id="SSF52047">
    <property type="entry name" value="RNI-like"/>
    <property type="match status" value="1"/>
</dbReference>
<dbReference type="Gene3D" id="3.80.10.10">
    <property type="entry name" value="Ribonuclease Inhibitor"/>
    <property type="match status" value="1"/>
</dbReference>
<keyword evidence="2" id="KW-1185">Reference proteome</keyword>
<dbReference type="InterPro" id="IPR036047">
    <property type="entry name" value="F-box-like_dom_sf"/>
</dbReference>
<dbReference type="AlphaFoldDB" id="A0AAD6VQ78"/>
<accession>A0AAD6VQ78</accession>
<evidence type="ECO:0008006" key="3">
    <source>
        <dbReference type="Google" id="ProtNLM"/>
    </source>
</evidence>
<evidence type="ECO:0000313" key="2">
    <source>
        <dbReference type="Proteomes" id="UP001219525"/>
    </source>
</evidence>
<evidence type="ECO:0000313" key="1">
    <source>
        <dbReference type="EMBL" id="KAJ7219547.1"/>
    </source>
</evidence>
<gene>
    <name evidence="1" type="ORF">GGX14DRAFT_592705</name>
</gene>
<dbReference type="SUPFAM" id="SSF81383">
    <property type="entry name" value="F-box domain"/>
    <property type="match status" value="1"/>
</dbReference>
<dbReference type="Proteomes" id="UP001219525">
    <property type="component" value="Unassembled WGS sequence"/>
</dbReference>
<organism evidence="1 2">
    <name type="scientific">Mycena pura</name>
    <dbReference type="NCBI Taxonomy" id="153505"/>
    <lineage>
        <taxon>Eukaryota</taxon>
        <taxon>Fungi</taxon>
        <taxon>Dikarya</taxon>
        <taxon>Basidiomycota</taxon>
        <taxon>Agaricomycotina</taxon>
        <taxon>Agaricomycetes</taxon>
        <taxon>Agaricomycetidae</taxon>
        <taxon>Agaricales</taxon>
        <taxon>Marasmiineae</taxon>
        <taxon>Mycenaceae</taxon>
        <taxon>Mycena</taxon>
    </lineage>
</organism>
<reference evidence="1" key="1">
    <citation type="submission" date="2023-03" db="EMBL/GenBank/DDBJ databases">
        <title>Massive genome expansion in bonnet fungi (Mycena s.s.) driven by repeated elements and novel gene families across ecological guilds.</title>
        <authorList>
            <consortium name="Lawrence Berkeley National Laboratory"/>
            <person name="Harder C.B."/>
            <person name="Miyauchi S."/>
            <person name="Viragh M."/>
            <person name="Kuo A."/>
            <person name="Thoen E."/>
            <person name="Andreopoulos B."/>
            <person name="Lu D."/>
            <person name="Skrede I."/>
            <person name="Drula E."/>
            <person name="Henrissat B."/>
            <person name="Morin E."/>
            <person name="Kohler A."/>
            <person name="Barry K."/>
            <person name="LaButti K."/>
            <person name="Morin E."/>
            <person name="Salamov A."/>
            <person name="Lipzen A."/>
            <person name="Mereny Z."/>
            <person name="Hegedus B."/>
            <person name="Baldrian P."/>
            <person name="Stursova M."/>
            <person name="Weitz H."/>
            <person name="Taylor A."/>
            <person name="Grigoriev I.V."/>
            <person name="Nagy L.G."/>
            <person name="Martin F."/>
            <person name="Kauserud H."/>
        </authorList>
    </citation>
    <scope>NUCLEOTIDE SEQUENCE</scope>
    <source>
        <strain evidence="1">9144</strain>
    </source>
</reference>
<proteinExistence type="predicted"/>
<name>A0AAD6VQ78_9AGAR</name>
<protein>
    <recommendedName>
        <fullName evidence="3">F-box domain-containing protein</fullName>
    </recommendedName>
</protein>
<dbReference type="InterPro" id="IPR032675">
    <property type="entry name" value="LRR_dom_sf"/>
</dbReference>
<comment type="caution">
    <text evidence="1">The sequence shown here is derived from an EMBL/GenBank/DDBJ whole genome shotgun (WGS) entry which is preliminary data.</text>
</comment>
<dbReference type="EMBL" id="JARJCW010000011">
    <property type="protein sequence ID" value="KAJ7219547.1"/>
    <property type="molecule type" value="Genomic_DNA"/>
</dbReference>